<dbReference type="GeneTree" id="ENSGT01100000263482"/>
<feature type="signal peptide" evidence="9">
    <location>
        <begin position="1"/>
        <end position="23"/>
    </location>
</feature>
<evidence type="ECO:0000256" key="5">
    <source>
        <dbReference type="ARBA" id="ARBA00022729"/>
    </source>
</evidence>
<comment type="function">
    <text evidence="7">Monokine with inflammatory and chemokinetic properties. Binds to CCR1, CCR4 and CCR5. One of the major HIV-suppressive factors produced by CD8+ T-cells. Recombinant MIP-1-alpha induces a dose-dependent inhibition of different strains of HIV-1, HIV-2, and simian immunodeficiency virus (SIV).</text>
</comment>
<dbReference type="GO" id="GO:0005615">
    <property type="term" value="C:extracellular space"/>
    <property type="evidence" value="ECO:0007669"/>
    <property type="project" value="UniProtKB-KW"/>
</dbReference>
<evidence type="ECO:0000313" key="11">
    <source>
        <dbReference type="Ensembl" id="ENSHHUP00000055684.1"/>
    </source>
</evidence>
<evidence type="ECO:0000313" key="12">
    <source>
        <dbReference type="Proteomes" id="UP000314982"/>
    </source>
</evidence>
<dbReference type="InterPro" id="IPR000827">
    <property type="entry name" value="Chemokine_CC_CS"/>
</dbReference>
<dbReference type="AlphaFoldDB" id="A0A4W5P3M6"/>
<name>A0A4W5P3M6_9TELE</name>
<dbReference type="PANTHER" id="PTHR12015:SF183">
    <property type="entry name" value="C-C MOTIF CHEMOKINE 3"/>
    <property type="match status" value="1"/>
</dbReference>
<dbReference type="Ensembl" id="ENSHHUT00000057615.1">
    <property type="protein sequence ID" value="ENSHHUP00000055684.1"/>
    <property type="gene ID" value="ENSHHUG00000033296.1"/>
</dbReference>
<dbReference type="Gene3D" id="2.40.50.40">
    <property type="match status" value="1"/>
</dbReference>
<keyword evidence="5 9" id="KW-0732">Signal</keyword>
<organism evidence="11 12">
    <name type="scientific">Hucho hucho</name>
    <name type="common">huchen</name>
    <dbReference type="NCBI Taxonomy" id="62062"/>
    <lineage>
        <taxon>Eukaryota</taxon>
        <taxon>Metazoa</taxon>
        <taxon>Chordata</taxon>
        <taxon>Craniata</taxon>
        <taxon>Vertebrata</taxon>
        <taxon>Euteleostomi</taxon>
        <taxon>Actinopterygii</taxon>
        <taxon>Neopterygii</taxon>
        <taxon>Teleostei</taxon>
        <taxon>Protacanthopterygii</taxon>
        <taxon>Salmoniformes</taxon>
        <taxon>Salmonidae</taxon>
        <taxon>Salmoninae</taxon>
        <taxon>Hucho</taxon>
    </lineage>
</organism>
<evidence type="ECO:0000256" key="3">
    <source>
        <dbReference type="ARBA" id="ARBA00022514"/>
    </source>
</evidence>
<evidence type="ECO:0000259" key="10">
    <source>
        <dbReference type="SMART" id="SM00199"/>
    </source>
</evidence>
<comment type="subunit">
    <text evidence="8">Self-associates. Also heterodimer of MIP-1-alpha(4-69) and MIP-1-beta(3-69). Interacts with CCR1.</text>
</comment>
<dbReference type="FunFam" id="2.40.50.40:FF:000002">
    <property type="entry name" value="C-C motif chemokine"/>
    <property type="match status" value="1"/>
</dbReference>
<evidence type="ECO:0000256" key="2">
    <source>
        <dbReference type="ARBA" id="ARBA00010868"/>
    </source>
</evidence>
<dbReference type="Proteomes" id="UP000314982">
    <property type="component" value="Unassembled WGS sequence"/>
</dbReference>
<dbReference type="InterPro" id="IPR036048">
    <property type="entry name" value="Interleukin_8-like_sf"/>
</dbReference>
<evidence type="ECO:0000256" key="1">
    <source>
        <dbReference type="ARBA" id="ARBA00004613"/>
    </source>
</evidence>
<dbReference type="PROSITE" id="PS00472">
    <property type="entry name" value="SMALL_CYTOKINES_CC"/>
    <property type="match status" value="1"/>
</dbReference>
<dbReference type="SUPFAM" id="SSF54117">
    <property type="entry name" value="Interleukin 8-like chemokines"/>
    <property type="match status" value="1"/>
</dbReference>
<sequence>MRSAQILLLLCILGAALWSAASANNRNVPDECCFQYYQRRIPKQLIVAYEMTRSDCTLKGVILITKKNYPICANPDEPLIDRIMKSIDESKFK</sequence>
<protein>
    <recommendedName>
        <fullName evidence="9">C-C motif chemokine</fullName>
    </recommendedName>
</protein>
<comment type="subcellular location">
    <subcellularLocation>
        <location evidence="1 9">Secreted</location>
    </subcellularLocation>
</comment>
<accession>A0A4W5P3M6</accession>
<evidence type="ECO:0000256" key="7">
    <source>
        <dbReference type="ARBA" id="ARBA00044740"/>
    </source>
</evidence>
<dbReference type="CDD" id="cd00272">
    <property type="entry name" value="Chemokine_CC"/>
    <property type="match status" value="1"/>
</dbReference>
<dbReference type="InterPro" id="IPR001811">
    <property type="entry name" value="Chemokine_IL8-like_dom"/>
</dbReference>
<dbReference type="SMART" id="SM00199">
    <property type="entry name" value="SCY"/>
    <property type="match status" value="1"/>
</dbReference>
<dbReference type="GO" id="GO:0006955">
    <property type="term" value="P:immune response"/>
    <property type="evidence" value="ECO:0007669"/>
    <property type="project" value="InterPro"/>
</dbReference>
<dbReference type="STRING" id="62062.ENSHHUP00000055684"/>
<comment type="similarity">
    <text evidence="2 9">Belongs to the intercrine beta (chemokine CC) family.</text>
</comment>
<evidence type="ECO:0000256" key="8">
    <source>
        <dbReference type="ARBA" id="ARBA00046726"/>
    </source>
</evidence>
<reference evidence="11" key="2">
    <citation type="submission" date="2025-08" db="UniProtKB">
        <authorList>
            <consortium name="Ensembl"/>
        </authorList>
    </citation>
    <scope>IDENTIFICATION</scope>
</reference>
<evidence type="ECO:0000256" key="4">
    <source>
        <dbReference type="ARBA" id="ARBA00022525"/>
    </source>
</evidence>
<keyword evidence="6" id="KW-1015">Disulfide bond</keyword>
<dbReference type="GO" id="GO:0008009">
    <property type="term" value="F:chemokine activity"/>
    <property type="evidence" value="ECO:0007669"/>
    <property type="project" value="InterPro"/>
</dbReference>
<dbReference type="PANTHER" id="PTHR12015">
    <property type="entry name" value="SMALL INDUCIBLE CYTOKINE A"/>
    <property type="match status" value="1"/>
</dbReference>
<keyword evidence="12" id="KW-1185">Reference proteome</keyword>
<dbReference type="InterPro" id="IPR039809">
    <property type="entry name" value="Chemokine_b/g/d"/>
</dbReference>
<reference evidence="11" key="3">
    <citation type="submission" date="2025-09" db="UniProtKB">
        <authorList>
            <consortium name="Ensembl"/>
        </authorList>
    </citation>
    <scope>IDENTIFICATION</scope>
</reference>
<feature type="chain" id="PRO_5021479408" description="C-C motif chemokine" evidence="9">
    <location>
        <begin position="24"/>
        <end position="93"/>
    </location>
</feature>
<proteinExistence type="inferred from homology"/>
<reference evidence="12" key="1">
    <citation type="submission" date="2018-06" db="EMBL/GenBank/DDBJ databases">
        <title>Genome assembly of Danube salmon.</title>
        <authorList>
            <person name="Macqueen D.J."/>
            <person name="Gundappa M.K."/>
        </authorList>
    </citation>
    <scope>NUCLEOTIDE SEQUENCE [LARGE SCALE GENOMIC DNA]</scope>
</reference>
<keyword evidence="3 9" id="KW-0202">Cytokine</keyword>
<keyword evidence="4 9" id="KW-0964">Secreted</keyword>
<evidence type="ECO:0000256" key="9">
    <source>
        <dbReference type="RuleBase" id="RU361150"/>
    </source>
</evidence>
<feature type="domain" description="Chemokine interleukin-8-like" evidence="10">
    <location>
        <begin position="29"/>
        <end position="87"/>
    </location>
</feature>
<dbReference type="Pfam" id="PF00048">
    <property type="entry name" value="IL8"/>
    <property type="match status" value="1"/>
</dbReference>
<keyword evidence="9" id="KW-0145">Chemotaxis</keyword>
<evidence type="ECO:0000256" key="6">
    <source>
        <dbReference type="ARBA" id="ARBA00023157"/>
    </source>
</evidence>